<keyword evidence="3 4" id="KW-0520">NAD</keyword>
<dbReference type="EC" id="7.1.1.-" evidence="3"/>
<dbReference type="PANTHER" id="PTHR10884">
    <property type="entry name" value="NADH DEHYDROGENASE UBIQUINONE IRON-SULFUR PROTEIN 3"/>
    <property type="match status" value="1"/>
</dbReference>
<evidence type="ECO:0000256" key="5">
    <source>
        <dbReference type="RuleBase" id="RU003582"/>
    </source>
</evidence>
<accession>A0ABW5D5Q4</accession>
<keyword evidence="3 4" id="KW-1278">Translocase</keyword>
<feature type="domain" description="NADH:ubiquinone oxidoreductase 30kDa subunit" evidence="6">
    <location>
        <begin position="43"/>
        <end position="156"/>
    </location>
</feature>
<keyword evidence="2 3" id="KW-0813">Transport</keyword>
<comment type="caution">
    <text evidence="7">The sequence shown here is derived from an EMBL/GenBank/DDBJ whole genome shotgun (WGS) entry which is preliminary data.</text>
</comment>
<evidence type="ECO:0000256" key="3">
    <source>
        <dbReference type="HAMAP-Rule" id="MF_01357"/>
    </source>
</evidence>
<dbReference type="Proteomes" id="UP001597375">
    <property type="component" value="Unassembled WGS sequence"/>
</dbReference>
<dbReference type="InterPro" id="IPR037232">
    <property type="entry name" value="NADH_quin_OxRdtase_su_C/D-like"/>
</dbReference>
<dbReference type="SUPFAM" id="SSF143243">
    <property type="entry name" value="Nqo5-like"/>
    <property type="match status" value="1"/>
</dbReference>
<dbReference type="NCBIfam" id="TIGR01961">
    <property type="entry name" value="NuoC_fam"/>
    <property type="match status" value="1"/>
</dbReference>
<keyword evidence="8" id="KW-1185">Reference proteome</keyword>
<reference evidence="8" key="1">
    <citation type="journal article" date="2019" name="Int. J. Syst. Evol. Microbiol.">
        <title>The Global Catalogue of Microorganisms (GCM) 10K type strain sequencing project: providing services to taxonomists for standard genome sequencing and annotation.</title>
        <authorList>
            <consortium name="The Broad Institute Genomics Platform"/>
            <consortium name="The Broad Institute Genome Sequencing Center for Infectious Disease"/>
            <person name="Wu L."/>
            <person name="Ma J."/>
        </authorList>
    </citation>
    <scope>NUCLEOTIDE SEQUENCE [LARGE SCALE GENOMIC DNA]</scope>
    <source>
        <strain evidence="8">CGMCC 4.7106</strain>
    </source>
</reference>
<dbReference type="InterPro" id="IPR001268">
    <property type="entry name" value="NADH_UbQ_OxRdtase_30kDa_su"/>
</dbReference>
<dbReference type="Pfam" id="PF00329">
    <property type="entry name" value="Complex1_30kDa"/>
    <property type="match status" value="1"/>
</dbReference>
<organism evidence="7 8">
    <name type="scientific">Luteolibacter algae</name>
    <dbReference type="NCBI Taxonomy" id="454151"/>
    <lineage>
        <taxon>Bacteria</taxon>
        <taxon>Pseudomonadati</taxon>
        <taxon>Verrucomicrobiota</taxon>
        <taxon>Verrucomicrobiia</taxon>
        <taxon>Verrucomicrobiales</taxon>
        <taxon>Verrucomicrobiaceae</taxon>
        <taxon>Luteolibacter</taxon>
    </lineage>
</organism>
<dbReference type="InterPro" id="IPR020396">
    <property type="entry name" value="NADH_UbQ_OxRdtase_CS"/>
</dbReference>
<evidence type="ECO:0000256" key="1">
    <source>
        <dbReference type="ARBA" id="ARBA00007569"/>
    </source>
</evidence>
<keyword evidence="3" id="KW-0830">Ubiquinone</keyword>
<dbReference type="EMBL" id="JBHUIT010000001">
    <property type="protein sequence ID" value="MFD2255284.1"/>
    <property type="molecule type" value="Genomic_DNA"/>
</dbReference>
<keyword evidence="3" id="KW-0472">Membrane</keyword>
<evidence type="ECO:0000259" key="6">
    <source>
        <dbReference type="Pfam" id="PF00329"/>
    </source>
</evidence>
<evidence type="ECO:0000256" key="2">
    <source>
        <dbReference type="ARBA" id="ARBA00022448"/>
    </source>
</evidence>
<dbReference type="Gene3D" id="3.30.460.80">
    <property type="entry name" value="NADH:ubiquinone oxidoreductase, 30kDa subunit"/>
    <property type="match status" value="1"/>
</dbReference>
<name>A0ABW5D5Q4_9BACT</name>
<dbReference type="PANTHER" id="PTHR10884:SF14">
    <property type="entry name" value="NADH DEHYDROGENASE [UBIQUINONE] IRON-SULFUR PROTEIN 3, MITOCHONDRIAL"/>
    <property type="match status" value="1"/>
</dbReference>
<comment type="similarity">
    <text evidence="1 3 4">Belongs to the complex I 30 kDa subunit family.</text>
</comment>
<dbReference type="HAMAP" id="MF_01357">
    <property type="entry name" value="NDH1_NuoC"/>
    <property type="match status" value="1"/>
</dbReference>
<comment type="subunit">
    <text evidence="3">NDH-1 is composed of 14 different subunits. Subunits NuoB, C, D, E, F, and G constitute the peripheral sector of the complex.</text>
</comment>
<proteinExistence type="inferred from homology"/>
<comment type="catalytic activity">
    <reaction evidence="3 5">
        <text>a quinone + NADH + 5 H(+)(in) = a quinol + NAD(+) + 4 H(+)(out)</text>
        <dbReference type="Rhea" id="RHEA:57888"/>
        <dbReference type="ChEBI" id="CHEBI:15378"/>
        <dbReference type="ChEBI" id="CHEBI:24646"/>
        <dbReference type="ChEBI" id="CHEBI:57540"/>
        <dbReference type="ChEBI" id="CHEBI:57945"/>
        <dbReference type="ChEBI" id="CHEBI:132124"/>
    </reaction>
</comment>
<keyword evidence="3 5" id="KW-0874">Quinone</keyword>
<comment type="subcellular location">
    <subcellularLocation>
        <location evidence="3">Cell membrane</location>
        <topology evidence="3">Peripheral membrane protein</topology>
        <orientation evidence="3">Cytoplasmic side</orientation>
    </subcellularLocation>
</comment>
<keyword evidence="3" id="KW-1003">Cell membrane</keyword>
<dbReference type="InterPro" id="IPR010218">
    <property type="entry name" value="NADH_DH_suC"/>
</dbReference>
<dbReference type="RefSeq" id="WP_386817945.1">
    <property type="nucleotide sequence ID" value="NZ_JBHUIT010000001.1"/>
</dbReference>
<gene>
    <name evidence="3" type="primary">nuoC</name>
    <name evidence="7" type="ORF">ACFSSA_01225</name>
</gene>
<evidence type="ECO:0000313" key="7">
    <source>
        <dbReference type="EMBL" id="MFD2255284.1"/>
    </source>
</evidence>
<dbReference type="PROSITE" id="PS00542">
    <property type="entry name" value="COMPLEX1_30K"/>
    <property type="match status" value="1"/>
</dbReference>
<evidence type="ECO:0000313" key="8">
    <source>
        <dbReference type="Proteomes" id="UP001597375"/>
    </source>
</evidence>
<sequence length="196" mass="22030">MSAVKENVVATSDIPALRKALGEGILSEVEFRGEHTLLLSLSALTEAFKTCKETLNYELLLDVSSVDHFGEDPRFEVLYELASLDDSRHLRLKVKVSEDESVPSAVGFWKAADWHEREVWDMMGIPFSDHPNLKRILMWEGYPYYPLRKDFPLAGRPTNMPDVASTGIAPLEGGPFVTCPTTADNARREPRARPQQ</sequence>
<protein>
    <recommendedName>
        <fullName evidence="3">NADH-quinone oxidoreductase subunit C</fullName>
        <ecNumber evidence="3">7.1.1.-</ecNumber>
    </recommendedName>
    <alternativeName>
        <fullName evidence="3">NADH dehydrogenase I subunit C</fullName>
    </alternativeName>
    <alternativeName>
        <fullName evidence="3">NDH-1 subunit C</fullName>
    </alternativeName>
</protein>
<comment type="function">
    <text evidence="3">NDH-1 shuttles electrons from NADH, via FMN and iron-sulfur (Fe-S) centers, to quinones in the respiratory chain. The immediate electron acceptor for the enzyme in this species is believed to be ubiquinone. Couples the redox reaction to proton translocation (for every two electrons transferred, four hydrogen ions are translocated across the cytoplasmic membrane), and thus conserves the redox energy in a proton gradient.</text>
</comment>
<evidence type="ECO:0000256" key="4">
    <source>
        <dbReference type="RuleBase" id="RU003456"/>
    </source>
</evidence>